<evidence type="ECO:0000313" key="2">
    <source>
        <dbReference type="Proteomes" id="UP000605392"/>
    </source>
</evidence>
<sequence length="361" mass="37539">MVHVPIVLIMLAAALQGLLVYRDWPPVRWITLGIMAGGFAGALAASTVFHAAAAGLSPRAAAVYAAHEQYAGYTLWLSGITLLLAGVGRYFKIERRSYEGLVLVVAVAAAGVLSVAGHRGAQLVYVEGVGPQGNLLDKSHGHGGEEAMPAMDMPAPGTDAPHLDPVPHEPPPAGPSASGSPNQAQPRMEGMNMPPQPRGGQPSRAPAAETPRPGAMADMPGMNMPGMSTPRSSAPAPGRKAQPAPMDMSNMPGMDMGPPRSKNTPRNQPAMGNMGTMKGMENMPGMPPAGGQKPATTRQSMNDMPGMPGMKKGESMPSMGDMKGMEGKGAGTMPGMAMPSPLDKFRFEDNNPARNQPKSNN</sequence>
<protein>
    <submittedName>
        <fullName evidence="1">Uncharacterized protein</fullName>
    </submittedName>
</protein>
<reference evidence="1 2" key="1">
    <citation type="journal article" date="2019" name="Int. J. Syst. Evol. Microbiol.">
        <title>The Global Catalogue of Microorganisms (GCM) 10K type strain sequencing project: providing services to taxonomists for standard genome sequencing and annotation.</title>
        <authorList>
            <consortium name="The Broad Institute Genomics Platform"/>
            <consortium name="The Broad Institute Genome Sequencing Center for Infectious Disease"/>
            <person name="Wu L."/>
            <person name="Ma J."/>
        </authorList>
    </citation>
    <scope>NUCLEOTIDE SEQUENCE [LARGE SCALE GENOMIC DNA]</scope>
    <source>
        <strain evidence="1 2">CGMCC 1.12720</strain>
    </source>
</reference>
<evidence type="ECO:0000313" key="1">
    <source>
        <dbReference type="EMBL" id="GGF81049.1"/>
    </source>
</evidence>
<accession>A0ACB5PXE0</accession>
<proteinExistence type="predicted"/>
<keyword evidence="2" id="KW-1185">Reference proteome</keyword>
<gene>
    <name evidence="1" type="ORF">GCM10011375_40040</name>
</gene>
<name>A0ACB5PXE0_9BACT</name>
<organism evidence="1 2">
    <name type="scientific">Hymenobacter qilianensis</name>
    <dbReference type="NCBI Taxonomy" id="1385715"/>
    <lineage>
        <taxon>Bacteria</taxon>
        <taxon>Pseudomonadati</taxon>
        <taxon>Bacteroidota</taxon>
        <taxon>Cytophagia</taxon>
        <taxon>Cytophagales</taxon>
        <taxon>Hymenobacteraceae</taxon>
        <taxon>Hymenobacter</taxon>
    </lineage>
</organism>
<dbReference type="Proteomes" id="UP000605392">
    <property type="component" value="Unassembled WGS sequence"/>
</dbReference>
<comment type="caution">
    <text evidence="1">The sequence shown here is derived from an EMBL/GenBank/DDBJ whole genome shotgun (WGS) entry which is preliminary data.</text>
</comment>
<dbReference type="EMBL" id="BMFN01000006">
    <property type="protein sequence ID" value="GGF81049.1"/>
    <property type="molecule type" value="Genomic_DNA"/>
</dbReference>